<evidence type="ECO:0000256" key="1">
    <source>
        <dbReference type="SAM" id="MobiDB-lite"/>
    </source>
</evidence>
<dbReference type="RefSeq" id="WP_011540405.1">
    <property type="nucleotide sequence ID" value="NC_008048.1"/>
</dbReference>
<accession>Q1GX32</accession>
<gene>
    <name evidence="3" type="ordered locus">Sala_0064</name>
</gene>
<feature type="compositionally biased region" description="Basic and acidic residues" evidence="1">
    <location>
        <begin position="113"/>
        <end position="168"/>
    </location>
</feature>
<dbReference type="OrthoDB" id="7408224at2"/>
<evidence type="ECO:0000256" key="2">
    <source>
        <dbReference type="SAM" id="SignalP"/>
    </source>
</evidence>
<feature type="region of interest" description="Disordered" evidence="1">
    <location>
        <begin position="113"/>
        <end position="177"/>
    </location>
</feature>
<sequence length="241" mass="27759">MKRLLLSLAISAAAITGPAVAQAPDNRYQDRPGSYRDDDGGRGNISSRIEQLRERIEEGVRSGAISRREALSLRSSLRSLTELERRYSRNGLTNGELQDLQLRLRSLRQEVRQADDGARGRYDDWDRQGGRDDDRYDDRDGRRDDGRGYDRDDSRYDDADNRYREPEQRGGLGGVFDGVLGRNTTSLQIGQRAPTDLYGVPYEYRDRYRDTDQSYFRSDGRQIYQIDARTQAVVRIHAMNR</sequence>
<organism evidence="3 4">
    <name type="scientific">Sphingopyxis alaskensis (strain DSM 13593 / LMG 18877 / RB2256)</name>
    <name type="common">Sphingomonas alaskensis</name>
    <dbReference type="NCBI Taxonomy" id="317655"/>
    <lineage>
        <taxon>Bacteria</taxon>
        <taxon>Pseudomonadati</taxon>
        <taxon>Pseudomonadota</taxon>
        <taxon>Alphaproteobacteria</taxon>
        <taxon>Sphingomonadales</taxon>
        <taxon>Sphingomonadaceae</taxon>
        <taxon>Sphingopyxis</taxon>
    </lineage>
</organism>
<keyword evidence="2" id="KW-0732">Signal</keyword>
<proteinExistence type="predicted"/>
<keyword evidence="4" id="KW-1185">Reference proteome</keyword>
<dbReference type="HOGENOM" id="CLU_1151218_0_0_5"/>
<evidence type="ECO:0000313" key="3">
    <source>
        <dbReference type="EMBL" id="ABF51790.1"/>
    </source>
</evidence>
<reference evidence="3 4" key="1">
    <citation type="journal article" date="2009" name="Proc. Natl. Acad. Sci. U.S.A.">
        <title>The genomic basis of trophic strategy in marine bacteria.</title>
        <authorList>
            <person name="Lauro F.M."/>
            <person name="McDougald D."/>
            <person name="Thomas T."/>
            <person name="Williams T.J."/>
            <person name="Egan S."/>
            <person name="Rice S."/>
            <person name="DeMaere M.Z."/>
            <person name="Ting L."/>
            <person name="Ertan H."/>
            <person name="Johnson J."/>
            <person name="Ferriera S."/>
            <person name="Lapidus A."/>
            <person name="Anderson I."/>
            <person name="Kyrpides N."/>
            <person name="Munk A.C."/>
            <person name="Detter C."/>
            <person name="Han C.S."/>
            <person name="Brown M.V."/>
            <person name="Robb F.T."/>
            <person name="Kjelleberg S."/>
            <person name="Cavicchioli R."/>
        </authorList>
    </citation>
    <scope>NUCLEOTIDE SEQUENCE [LARGE SCALE GENOMIC DNA]</scope>
    <source>
        <strain evidence="4">DSM 13593 / LMG 18877 / RB2256</strain>
    </source>
</reference>
<dbReference type="eggNOG" id="ENOG50337Y5">
    <property type="taxonomic scope" value="Bacteria"/>
</dbReference>
<dbReference type="EMBL" id="CP000356">
    <property type="protein sequence ID" value="ABF51790.1"/>
    <property type="molecule type" value="Genomic_DNA"/>
</dbReference>
<dbReference type="AlphaFoldDB" id="Q1GX32"/>
<feature type="region of interest" description="Disordered" evidence="1">
    <location>
        <begin position="23"/>
        <end position="45"/>
    </location>
</feature>
<feature type="compositionally biased region" description="Basic and acidic residues" evidence="1">
    <location>
        <begin position="27"/>
        <end position="41"/>
    </location>
</feature>
<dbReference type="KEGG" id="sal:Sala_0064"/>
<evidence type="ECO:0000313" key="4">
    <source>
        <dbReference type="Proteomes" id="UP000006578"/>
    </source>
</evidence>
<feature type="chain" id="PRO_5004189699" evidence="2">
    <location>
        <begin position="22"/>
        <end position="241"/>
    </location>
</feature>
<name>Q1GX32_SPHAL</name>
<dbReference type="STRING" id="317655.Sala_0064"/>
<feature type="signal peptide" evidence="2">
    <location>
        <begin position="1"/>
        <end position="21"/>
    </location>
</feature>
<protein>
    <submittedName>
        <fullName evidence="3">Uncharacterized protein</fullName>
    </submittedName>
</protein>
<dbReference type="Proteomes" id="UP000006578">
    <property type="component" value="Chromosome"/>
</dbReference>